<dbReference type="RefSeq" id="WP_008316941.1">
    <property type="nucleotide sequence ID" value="NZ_KB372789.1"/>
</dbReference>
<dbReference type="Proteomes" id="UP000011617">
    <property type="component" value="Unassembled WGS sequence"/>
</dbReference>
<accession>L8XTF8</accession>
<dbReference type="HOGENOM" id="CLU_170832_0_0_6"/>
<feature type="region of interest" description="Disordered" evidence="1">
    <location>
        <begin position="16"/>
        <end position="47"/>
    </location>
</feature>
<proteinExistence type="predicted"/>
<sequence length="90" mass="10855">MSAQLDALEKRIQEQTEKLNQLRAQKQKAQNRLRAKEREQKRKDDTRRKILIGACMMKLAEDNPEANDRMLKQLDRFLTEERDRKLFQLD</sequence>
<protein>
    <submittedName>
        <fullName evidence="2">Mobilization protein mobS</fullName>
    </submittedName>
</protein>
<evidence type="ECO:0000256" key="1">
    <source>
        <dbReference type="SAM" id="MobiDB-lite"/>
    </source>
</evidence>
<dbReference type="PATRIC" id="fig|1261130.3.peg.1910"/>
<feature type="compositionally biased region" description="Basic and acidic residues" evidence="1">
    <location>
        <begin position="34"/>
        <end position="47"/>
    </location>
</feature>
<evidence type="ECO:0000313" key="2">
    <source>
        <dbReference type="EMBL" id="ELV07192.1"/>
    </source>
</evidence>
<evidence type="ECO:0000313" key="3">
    <source>
        <dbReference type="Proteomes" id="UP000011617"/>
    </source>
</evidence>
<gene>
    <name evidence="2" type="ORF">F387_01975</name>
</gene>
<keyword evidence="3" id="KW-1185">Reference proteome</keyword>
<reference evidence="2 3" key="1">
    <citation type="journal article" date="2013" name="Genome Announc.">
        <title>Complete Genome Sequence of Wohlfahrtiimonas chitiniclastica Strain SH04, Isolated from Chrysomya megacephala Collected from Pudong International Airport in China.</title>
        <authorList>
            <person name="Cao X.M."/>
            <person name="Chen T."/>
            <person name="Xu L.Z."/>
            <person name="Yao L.S."/>
            <person name="Qi J."/>
            <person name="Zhang X.L."/>
            <person name="Yan Q.L."/>
            <person name="Deng Y.H."/>
            <person name="Guo T.Y."/>
            <person name="Wang J."/>
            <person name="Hu K.X."/>
            <person name="Xu B.L."/>
        </authorList>
    </citation>
    <scope>NUCLEOTIDE SEQUENCE [LARGE SCALE GENOMIC DNA]</scope>
    <source>
        <strain evidence="2 3">SH04</strain>
    </source>
</reference>
<comment type="caution">
    <text evidence="2">The sequence shown here is derived from an EMBL/GenBank/DDBJ whole genome shotgun (WGS) entry which is preliminary data.</text>
</comment>
<dbReference type="EMBL" id="AOBV01000019">
    <property type="protein sequence ID" value="ELV07192.1"/>
    <property type="molecule type" value="Genomic_DNA"/>
</dbReference>
<dbReference type="OrthoDB" id="6704519at2"/>
<dbReference type="AlphaFoldDB" id="L8XTF8"/>
<organism evidence="2 3">
    <name type="scientific">Wohlfahrtiimonas chitiniclastica SH04</name>
    <dbReference type="NCBI Taxonomy" id="1261130"/>
    <lineage>
        <taxon>Bacteria</taxon>
        <taxon>Pseudomonadati</taxon>
        <taxon>Pseudomonadota</taxon>
        <taxon>Gammaproteobacteria</taxon>
        <taxon>Cardiobacteriales</taxon>
        <taxon>Ignatzschineriaceae</taxon>
        <taxon>Wohlfahrtiimonas</taxon>
    </lineage>
</organism>
<name>L8XTF8_9GAMM</name>